<name>A0A7K1GGB6_9FLAO</name>
<dbReference type="GO" id="GO:0005829">
    <property type="term" value="C:cytosol"/>
    <property type="evidence" value="ECO:0007669"/>
    <property type="project" value="TreeGrafter"/>
</dbReference>
<dbReference type="GO" id="GO:0043041">
    <property type="term" value="P:amino acid activation for nonribosomal peptide biosynthetic process"/>
    <property type="evidence" value="ECO:0007669"/>
    <property type="project" value="TreeGrafter"/>
</dbReference>
<dbReference type="EMBL" id="WJYA01000052">
    <property type="protein sequence ID" value="MTE28352.1"/>
    <property type="molecule type" value="Genomic_DNA"/>
</dbReference>
<dbReference type="GO" id="GO:0003824">
    <property type="term" value="F:catalytic activity"/>
    <property type="evidence" value="ECO:0007669"/>
    <property type="project" value="InterPro"/>
</dbReference>
<dbReference type="Gene3D" id="3.30.559.30">
    <property type="entry name" value="Nonribosomal peptide synthetase, condensation domain"/>
    <property type="match status" value="1"/>
</dbReference>
<protein>
    <recommendedName>
        <fullName evidence="1">Condensation domain-containing protein</fullName>
    </recommendedName>
</protein>
<dbReference type="GO" id="GO:0044550">
    <property type="term" value="P:secondary metabolite biosynthetic process"/>
    <property type="evidence" value="ECO:0007669"/>
    <property type="project" value="TreeGrafter"/>
</dbReference>
<proteinExistence type="predicted"/>
<feature type="non-terminal residue" evidence="2">
    <location>
        <position position="93"/>
    </location>
</feature>
<keyword evidence="3" id="KW-1185">Reference proteome</keyword>
<feature type="domain" description="Condensation" evidence="1">
    <location>
        <begin position="2"/>
        <end position="92"/>
    </location>
</feature>
<dbReference type="GO" id="GO:0031177">
    <property type="term" value="F:phosphopantetheine binding"/>
    <property type="evidence" value="ECO:0007669"/>
    <property type="project" value="TreeGrafter"/>
</dbReference>
<evidence type="ECO:0000313" key="2">
    <source>
        <dbReference type="EMBL" id="MTE28352.1"/>
    </source>
</evidence>
<dbReference type="SUPFAM" id="SSF52777">
    <property type="entry name" value="CoA-dependent acyltransferases"/>
    <property type="match status" value="1"/>
</dbReference>
<feature type="non-terminal residue" evidence="2">
    <location>
        <position position="1"/>
    </location>
</feature>
<evidence type="ECO:0000259" key="1">
    <source>
        <dbReference type="Pfam" id="PF00668"/>
    </source>
</evidence>
<gene>
    <name evidence="2" type="ORF">F1003_15610</name>
</gene>
<dbReference type="PANTHER" id="PTHR45527">
    <property type="entry name" value="NONRIBOSOMAL PEPTIDE SYNTHETASE"/>
    <property type="match status" value="1"/>
</dbReference>
<sequence>STALQAVWSVLISRYQQTGDLIFGTVVSGRPAEIKGVEHMVGLFINAVPRRVKLSRDTTFNGLLKQLQEQSLQSEPHQYVPLYDIQSQADQPK</sequence>
<dbReference type="Pfam" id="PF00668">
    <property type="entry name" value="Condensation"/>
    <property type="match status" value="1"/>
</dbReference>
<comment type="caution">
    <text evidence="2">The sequence shown here is derived from an EMBL/GenBank/DDBJ whole genome shotgun (WGS) entry which is preliminary data.</text>
</comment>
<organism evidence="2 3">
    <name type="scientific">Winogradskyella ouciana</name>
    <dbReference type="NCBI Taxonomy" id="2608631"/>
    <lineage>
        <taxon>Bacteria</taxon>
        <taxon>Pseudomonadati</taxon>
        <taxon>Bacteroidota</taxon>
        <taxon>Flavobacteriia</taxon>
        <taxon>Flavobacteriales</taxon>
        <taxon>Flavobacteriaceae</taxon>
        <taxon>Winogradskyella</taxon>
    </lineage>
</organism>
<reference evidence="2 3" key="1">
    <citation type="submission" date="2019-11" db="EMBL/GenBank/DDBJ databases">
        <title>Winogradskyella ouciana sp. nov., isolated from the hadal seawater of the Mariana Trench.</title>
        <authorList>
            <person name="Liu R."/>
        </authorList>
    </citation>
    <scope>NUCLEOTIDE SEQUENCE [LARGE SCALE GENOMIC DNA]</scope>
    <source>
        <strain evidence="2 3">ZXX205</strain>
    </source>
</reference>
<dbReference type="PANTHER" id="PTHR45527:SF1">
    <property type="entry name" value="FATTY ACID SYNTHASE"/>
    <property type="match status" value="1"/>
</dbReference>
<dbReference type="Proteomes" id="UP000447545">
    <property type="component" value="Unassembled WGS sequence"/>
</dbReference>
<dbReference type="InterPro" id="IPR001242">
    <property type="entry name" value="Condensation_dom"/>
</dbReference>
<evidence type="ECO:0000313" key="3">
    <source>
        <dbReference type="Proteomes" id="UP000447545"/>
    </source>
</evidence>
<accession>A0A7K1GGB6</accession>
<dbReference type="AlphaFoldDB" id="A0A7K1GGB6"/>